<keyword evidence="4" id="KW-1003">Cell membrane</keyword>
<gene>
    <name evidence="7" type="ORF">JNB85_00115</name>
</gene>
<reference evidence="7 8" key="1">
    <citation type="journal article" date="2021" name="MBio">
        <title>Poor Competitiveness of Bradyrhizobium in Pigeon Pea Root Colonization in Indian Soils.</title>
        <authorList>
            <person name="Chalasani D."/>
            <person name="Basu A."/>
            <person name="Pullabhotla S.V.S.R.N."/>
            <person name="Jorrin B."/>
            <person name="Neal A.L."/>
            <person name="Poole P.S."/>
            <person name="Podile A.R."/>
            <person name="Tkacz A."/>
        </authorList>
    </citation>
    <scope>NUCLEOTIDE SEQUENCE [LARGE SCALE GENOMIC DNA]</scope>
    <source>
        <strain evidence="7 8">HU56</strain>
    </source>
</reference>
<proteinExistence type="inferred from homology"/>
<evidence type="ECO:0000313" key="8">
    <source>
        <dbReference type="Proteomes" id="UP000717752"/>
    </source>
</evidence>
<dbReference type="Pfam" id="PF07886">
    <property type="entry name" value="BA14K"/>
    <property type="match status" value="2"/>
</dbReference>
<comment type="similarity">
    <text evidence="2">Belongs to the BA14k family.</text>
</comment>
<accession>A0ABS7GL50</accession>
<organism evidence="7 8">
    <name type="scientific">Rhizobium mesosinicum</name>
    <dbReference type="NCBI Taxonomy" id="335017"/>
    <lineage>
        <taxon>Bacteria</taxon>
        <taxon>Pseudomonadati</taxon>
        <taxon>Pseudomonadota</taxon>
        <taxon>Alphaproteobacteria</taxon>
        <taxon>Hyphomicrobiales</taxon>
        <taxon>Rhizobiaceae</taxon>
        <taxon>Rhizobium/Agrobacterium group</taxon>
        <taxon>Rhizobium</taxon>
    </lineage>
</organism>
<protein>
    <recommendedName>
        <fullName evidence="3">Lectin-like protein BA14k</fullName>
    </recommendedName>
</protein>
<evidence type="ECO:0000313" key="7">
    <source>
        <dbReference type="EMBL" id="MBW9050808.1"/>
    </source>
</evidence>
<comment type="function">
    <text evidence="6">Has immunoglobulin-binding and hemagglutination properties, and can bind to mannose. Essential for virulence. May be involved in LPS biosynthesis or polysaccharide transport.</text>
</comment>
<evidence type="ECO:0000256" key="1">
    <source>
        <dbReference type="ARBA" id="ARBA00004167"/>
    </source>
</evidence>
<keyword evidence="8" id="KW-1185">Reference proteome</keyword>
<comment type="subcellular location">
    <subcellularLocation>
        <location evidence="1">Membrane</location>
        <topology evidence="1">Single-pass membrane protein</topology>
    </subcellularLocation>
</comment>
<evidence type="ECO:0000256" key="5">
    <source>
        <dbReference type="ARBA" id="ARBA00022734"/>
    </source>
</evidence>
<keyword evidence="4" id="KW-0472">Membrane</keyword>
<evidence type="ECO:0000256" key="6">
    <source>
        <dbReference type="ARBA" id="ARBA00025321"/>
    </source>
</evidence>
<dbReference type="Proteomes" id="UP000717752">
    <property type="component" value="Unassembled WGS sequence"/>
</dbReference>
<dbReference type="InterPro" id="IPR012413">
    <property type="entry name" value="BA14K"/>
</dbReference>
<evidence type="ECO:0000256" key="3">
    <source>
        <dbReference type="ARBA" id="ARBA00020552"/>
    </source>
</evidence>
<sequence>MADSRHLSRCQQRYRSYNVADNTYQPFDGGPRKPCVIEERELSVGQPAADASSNPHISWCAARYNSYRASDNTYQPFSGPRRQCVSPVI</sequence>
<evidence type="ECO:0000256" key="4">
    <source>
        <dbReference type="ARBA" id="ARBA00022475"/>
    </source>
</evidence>
<keyword evidence="5" id="KW-0430">Lectin</keyword>
<evidence type="ECO:0000256" key="2">
    <source>
        <dbReference type="ARBA" id="ARBA00010270"/>
    </source>
</evidence>
<name>A0ABS7GL50_9HYPH</name>
<dbReference type="EMBL" id="JAEUAK010000001">
    <property type="protein sequence ID" value="MBW9050808.1"/>
    <property type="molecule type" value="Genomic_DNA"/>
</dbReference>
<comment type="caution">
    <text evidence="7">The sequence shown here is derived from an EMBL/GenBank/DDBJ whole genome shotgun (WGS) entry which is preliminary data.</text>
</comment>